<reference evidence="5 6" key="1">
    <citation type="submission" date="2017-03" db="EMBL/GenBank/DDBJ databases">
        <title>An alternative strategy for trypanosome survival in the mammalian bloodstream revealed through genome and transcriptome analysis of the ubiquitous bovine parasite Trypanosoma (Megatrypanum) theileri.</title>
        <authorList>
            <person name="Kelly S."/>
            <person name="Ivens A."/>
            <person name="Mott A."/>
            <person name="O'Neill E."/>
            <person name="Emms D."/>
            <person name="Macleod O."/>
            <person name="Voorheis P."/>
            <person name="Matthews J."/>
            <person name="Matthews K."/>
            <person name="Carrington M."/>
        </authorList>
    </citation>
    <scope>NUCLEOTIDE SEQUENCE [LARGE SCALE GENOMIC DNA]</scope>
    <source>
        <strain evidence="5">Edinburgh</strain>
    </source>
</reference>
<organism evidence="5 6">
    <name type="scientific">Trypanosoma theileri</name>
    <dbReference type="NCBI Taxonomy" id="67003"/>
    <lineage>
        <taxon>Eukaryota</taxon>
        <taxon>Discoba</taxon>
        <taxon>Euglenozoa</taxon>
        <taxon>Kinetoplastea</taxon>
        <taxon>Metakinetoplastina</taxon>
        <taxon>Trypanosomatida</taxon>
        <taxon>Trypanosomatidae</taxon>
        <taxon>Trypanosoma</taxon>
    </lineage>
</organism>
<dbReference type="GO" id="GO:0034553">
    <property type="term" value="P:mitochondrial respiratory chain complex II assembly"/>
    <property type="evidence" value="ECO:0007669"/>
    <property type="project" value="TreeGrafter"/>
</dbReference>
<sequence>MLCLSLLSRHKIRDRGGNRHNFAFDTMTKVYREAVYAKEARYAGNPMYPEEGEPRSTNTSSASMNTSTSSAVSSLSAKREGTPMRTDKEKSVVNGNDSSKPSSAIRQGPRRSGVQLEILGLYHDLLKETRKMKDPQTRENLRHYIRSEFNGNIDIPRRCVTRIEWQLHYGRNKLEELRDMRPDSKFTLMR</sequence>
<gene>
    <name evidence="5" type="ORF">TM35_000034670</name>
</gene>
<feature type="compositionally biased region" description="Basic and acidic residues" evidence="3">
    <location>
        <begin position="77"/>
        <end position="91"/>
    </location>
</feature>
<keyword evidence="6" id="KW-1185">Reference proteome</keyword>
<dbReference type="GeneID" id="39982014"/>
<feature type="domain" description="Complex 1 LYR protein" evidence="4">
    <location>
        <begin position="117"/>
        <end position="176"/>
    </location>
</feature>
<proteinExistence type="predicted"/>
<evidence type="ECO:0000256" key="1">
    <source>
        <dbReference type="ARBA" id="ARBA00004173"/>
    </source>
</evidence>
<evidence type="ECO:0000256" key="2">
    <source>
        <dbReference type="ARBA" id="ARBA00023128"/>
    </source>
</evidence>
<dbReference type="GO" id="GO:0005739">
    <property type="term" value="C:mitochondrion"/>
    <property type="evidence" value="ECO:0007669"/>
    <property type="project" value="UniProtKB-SubCell"/>
</dbReference>
<dbReference type="Pfam" id="PF05347">
    <property type="entry name" value="Complex1_LYR"/>
    <property type="match status" value="1"/>
</dbReference>
<dbReference type="PANTHER" id="PTHR13675">
    <property type="entry name" value="LYR MOTIF-CONTAINING PROTEIN 2"/>
    <property type="match status" value="1"/>
</dbReference>
<feature type="compositionally biased region" description="Polar residues" evidence="3">
    <location>
        <begin position="93"/>
        <end position="105"/>
    </location>
</feature>
<dbReference type="VEuPathDB" id="TriTrypDB:TM35_000034670"/>
<dbReference type="EMBL" id="NBCO01000003">
    <property type="protein sequence ID" value="ORC92714.1"/>
    <property type="molecule type" value="Genomic_DNA"/>
</dbReference>
<comment type="caution">
    <text evidence="5">The sequence shown here is derived from an EMBL/GenBank/DDBJ whole genome shotgun (WGS) entry which is preliminary data.</text>
</comment>
<protein>
    <recommendedName>
        <fullName evidence="4">Complex 1 LYR protein domain-containing protein</fullName>
    </recommendedName>
</protein>
<dbReference type="RefSeq" id="XP_028886780.1">
    <property type="nucleotide sequence ID" value="XM_029022234.1"/>
</dbReference>
<evidence type="ECO:0000313" key="5">
    <source>
        <dbReference type="EMBL" id="ORC92714.1"/>
    </source>
</evidence>
<evidence type="ECO:0000259" key="4">
    <source>
        <dbReference type="Pfam" id="PF05347"/>
    </source>
</evidence>
<dbReference type="InterPro" id="IPR008011">
    <property type="entry name" value="Complex1_LYR_dom"/>
</dbReference>
<dbReference type="OrthoDB" id="273010at2759"/>
<accession>A0A1X0P708</accession>
<keyword evidence="2" id="KW-0496">Mitochondrion</keyword>
<dbReference type="AlphaFoldDB" id="A0A1X0P708"/>
<comment type="subcellular location">
    <subcellularLocation>
        <location evidence="1">Mitochondrion</location>
    </subcellularLocation>
</comment>
<evidence type="ECO:0000313" key="6">
    <source>
        <dbReference type="Proteomes" id="UP000192257"/>
    </source>
</evidence>
<name>A0A1X0P708_9TRYP</name>
<dbReference type="PANTHER" id="PTHR13675:SF1">
    <property type="entry name" value="SUCCINATE DEHYDROGENASE ASSEMBLY FACTOR 1, MITOCHONDRIAL"/>
    <property type="match status" value="1"/>
</dbReference>
<feature type="compositionally biased region" description="Low complexity" evidence="3">
    <location>
        <begin position="56"/>
        <end position="76"/>
    </location>
</feature>
<dbReference type="Proteomes" id="UP000192257">
    <property type="component" value="Unassembled WGS sequence"/>
</dbReference>
<evidence type="ECO:0000256" key="3">
    <source>
        <dbReference type="SAM" id="MobiDB-lite"/>
    </source>
</evidence>
<feature type="region of interest" description="Disordered" evidence="3">
    <location>
        <begin position="45"/>
        <end position="111"/>
    </location>
</feature>